<protein>
    <submittedName>
        <fullName evidence="2">Uncharacterized protein</fullName>
    </submittedName>
</protein>
<feature type="compositionally biased region" description="Polar residues" evidence="1">
    <location>
        <begin position="27"/>
        <end position="36"/>
    </location>
</feature>
<evidence type="ECO:0000256" key="1">
    <source>
        <dbReference type="SAM" id="MobiDB-lite"/>
    </source>
</evidence>
<proteinExistence type="predicted"/>
<name>A0A835J0Z7_9ROSI</name>
<dbReference type="EMBL" id="JADGMS010000020">
    <property type="protein sequence ID" value="KAF9660768.1"/>
    <property type="molecule type" value="Genomic_DNA"/>
</dbReference>
<dbReference type="AlphaFoldDB" id="A0A835J0Z7"/>
<dbReference type="Proteomes" id="UP000657918">
    <property type="component" value="Unassembled WGS sequence"/>
</dbReference>
<feature type="region of interest" description="Disordered" evidence="1">
    <location>
        <begin position="1"/>
        <end position="36"/>
    </location>
</feature>
<comment type="caution">
    <text evidence="2">The sequence shown here is derived from an EMBL/GenBank/DDBJ whole genome shotgun (WGS) entry which is preliminary data.</text>
</comment>
<gene>
    <name evidence="2" type="ORF">SADUNF_SadunfMtG0008400</name>
</gene>
<evidence type="ECO:0000313" key="2">
    <source>
        <dbReference type="EMBL" id="KAF9660768.1"/>
    </source>
</evidence>
<sequence length="103" mass="10995">MPIDEIASLSNEKHEDSLSDDFGEQWATPTTETSGYHASSSHLWAALADSSLANEADSGPASRPIRDGAVLFLEESRALAEPEFVRSVYEVGLLCGAVDTLPS</sequence>
<geneLocation type="mitochondrion" evidence="2"/>
<keyword evidence="2" id="KW-0496">Mitochondrion</keyword>
<reference evidence="2 3" key="1">
    <citation type="submission" date="2020-10" db="EMBL/GenBank/DDBJ databases">
        <title>Plant Genome Project.</title>
        <authorList>
            <person name="Zhang R.-G."/>
        </authorList>
    </citation>
    <scope>NUCLEOTIDE SEQUENCE [LARGE SCALE GENOMIC DNA]</scope>
    <source>
        <strain evidence="2">FAFU-HL-1</strain>
        <tissue evidence="2">Leaf</tissue>
    </source>
</reference>
<organism evidence="2 3">
    <name type="scientific">Salix dunnii</name>
    <dbReference type="NCBI Taxonomy" id="1413687"/>
    <lineage>
        <taxon>Eukaryota</taxon>
        <taxon>Viridiplantae</taxon>
        <taxon>Streptophyta</taxon>
        <taxon>Embryophyta</taxon>
        <taxon>Tracheophyta</taxon>
        <taxon>Spermatophyta</taxon>
        <taxon>Magnoliopsida</taxon>
        <taxon>eudicotyledons</taxon>
        <taxon>Gunneridae</taxon>
        <taxon>Pentapetalae</taxon>
        <taxon>rosids</taxon>
        <taxon>fabids</taxon>
        <taxon>Malpighiales</taxon>
        <taxon>Salicaceae</taxon>
        <taxon>Saliceae</taxon>
        <taxon>Salix</taxon>
    </lineage>
</organism>
<evidence type="ECO:0000313" key="3">
    <source>
        <dbReference type="Proteomes" id="UP000657918"/>
    </source>
</evidence>
<keyword evidence="3" id="KW-1185">Reference proteome</keyword>
<accession>A0A835J0Z7</accession>